<evidence type="ECO:0000313" key="4">
    <source>
        <dbReference type="Proteomes" id="UP000178951"/>
    </source>
</evidence>
<dbReference type="InterPro" id="IPR013324">
    <property type="entry name" value="RNA_pol_sigma_r3/r4-like"/>
</dbReference>
<comment type="caution">
    <text evidence="3">The sequence shown here is derived from an EMBL/GenBank/DDBJ whole genome shotgun (WGS) entry which is preliminary data.</text>
</comment>
<sequence length="144" mass="17102">MSGPIFGVRSQDIEGPLPDDLSGNGPFYLDKRRESTSMDRQEWFEKYGSRIAFEEERYRANPQILFEEWKALRIILIKMATDQLPRLEKRIIILTHYYGFSERKVAEKLKISRARVQRKKKKAIKTLLKSDFARLLLRHPDKTF</sequence>
<dbReference type="AlphaFoldDB" id="A0A1F4TUW2"/>
<accession>A0A1F4TUW2</accession>
<feature type="region of interest" description="Disordered" evidence="1">
    <location>
        <begin position="1"/>
        <end position="25"/>
    </location>
</feature>
<dbReference type="STRING" id="1802583.A2311_03050"/>
<organism evidence="3 4">
    <name type="scientific">candidate division WOR-1 bacterium RIFOXYB2_FULL_48_7</name>
    <dbReference type="NCBI Taxonomy" id="1802583"/>
    <lineage>
        <taxon>Bacteria</taxon>
        <taxon>Bacillati</taxon>
        <taxon>Saganbacteria</taxon>
    </lineage>
</organism>
<protein>
    <recommendedName>
        <fullName evidence="2">RNA polymerase sigma factor 70 region 4 type 2 domain-containing protein</fullName>
    </recommendedName>
</protein>
<evidence type="ECO:0000259" key="2">
    <source>
        <dbReference type="Pfam" id="PF08281"/>
    </source>
</evidence>
<dbReference type="GO" id="GO:0006352">
    <property type="term" value="P:DNA-templated transcription initiation"/>
    <property type="evidence" value="ECO:0007669"/>
    <property type="project" value="InterPro"/>
</dbReference>
<gene>
    <name evidence="3" type="ORF">A2311_03050</name>
</gene>
<feature type="domain" description="RNA polymerase sigma factor 70 region 4 type 2" evidence="2">
    <location>
        <begin position="77"/>
        <end position="127"/>
    </location>
</feature>
<dbReference type="Gene3D" id="1.20.140.160">
    <property type="match status" value="1"/>
</dbReference>
<dbReference type="InterPro" id="IPR013249">
    <property type="entry name" value="RNA_pol_sigma70_r4_t2"/>
</dbReference>
<evidence type="ECO:0000256" key="1">
    <source>
        <dbReference type="SAM" id="MobiDB-lite"/>
    </source>
</evidence>
<dbReference type="Proteomes" id="UP000178951">
    <property type="component" value="Unassembled WGS sequence"/>
</dbReference>
<dbReference type="GO" id="GO:0003677">
    <property type="term" value="F:DNA binding"/>
    <property type="evidence" value="ECO:0007669"/>
    <property type="project" value="InterPro"/>
</dbReference>
<dbReference type="GO" id="GO:0016987">
    <property type="term" value="F:sigma factor activity"/>
    <property type="evidence" value="ECO:0007669"/>
    <property type="project" value="InterPro"/>
</dbReference>
<evidence type="ECO:0000313" key="3">
    <source>
        <dbReference type="EMBL" id="OGC36451.1"/>
    </source>
</evidence>
<dbReference type="SUPFAM" id="SSF88659">
    <property type="entry name" value="Sigma3 and sigma4 domains of RNA polymerase sigma factors"/>
    <property type="match status" value="1"/>
</dbReference>
<proteinExistence type="predicted"/>
<name>A0A1F4TUW2_UNCSA</name>
<dbReference type="Pfam" id="PF08281">
    <property type="entry name" value="Sigma70_r4_2"/>
    <property type="match status" value="1"/>
</dbReference>
<dbReference type="EMBL" id="MEUF01000014">
    <property type="protein sequence ID" value="OGC36451.1"/>
    <property type="molecule type" value="Genomic_DNA"/>
</dbReference>
<reference evidence="3 4" key="1">
    <citation type="journal article" date="2016" name="Nat. Commun.">
        <title>Thousands of microbial genomes shed light on interconnected biogeochemical processes in an aquifer system.</title>
        <authorList>
            <person name="Anantharaman K."/>
            <person name="Brown C.T."/>
            <person name="Hug L.A."/>
            <person name="Sharon I."/>
            <person name="Castelle C.J."/>
            <person name="Probst A.J."/>
            <person name="Thomas B.C."/>
            <person name="Singh A."/>
            <person name="Wilkins M.J."/>
            <person name="Karaoz U."/>
            <person name="Brodie E.L."/>
            <person name="Williams K.H."/>
            <person name="Hubbard S.S."/>
            <person name="Banfield J.F."/>
        </authorList>
    </citation>
    <scope>NUCLEOTIDE SEQUENCE [LARGE SCALE GENOMIC DNA]</scope>
</reference>